<proteinExistence type="predicted"/>
<protein>
    <submittedName>
        <fullName evidence="3">Spermidine/putrescine ABC transporter substrate-binding protein</fullName>
    </submittedName>
</protein>
<dbReference type="GO" id="GO:0030975">
    <property type="term" value="F:thiamine binding"/>
    <property type="evidence" value="ECO:0007669"/>
    <property type="project" value="TreeGrafter"/>
</dbReference>
<evidence type="ECO:0000313" key="3">
    <source>
        <dbReference type="EMBL" id="PPC76590.1"/>
    </source>
</evidence>
<sequence length="352" mass="38368">MMNTRSTSFCLNASAALLSAAVALAAHADEKTLYIGMNGGNMEKTYTQEVFTEFEKANNVKVVVVPGTSSEILAKAQANKDNPQMHVMFLDDGVMYRAVSMGLCQKLDETPTLAEQYPAARMKGDMAVGVNMGMTGLAYNKKMFADKGWAAPTSWLDMADPKFKGKVVFQSMPSSTYGLHAFLMLNRIEGGSEQNVEPAFDKWDSTVGPNVLEFIPSSSKIAEMVQTDEAALFPLTPTAVASLQAKGIDVGYVQPKEGAPLLMVSECVIANNSEPELSKKLADFLLSKDAQAKALAFGQLLPTNAHTPATAETKDLLAQMDTYMKSAIALDWDSINALRPEWNKRWNRQIEQ</sequence>
<dbReference type="GO" id="GO:0015888">
    <property type="term" value="P:thiamine transport"/>
    <property type="evidence" value="ECO:0007669"/>
    <property type="project" value="TreeGrafter"/>
</dbReference>
<feature type="signal peptide" evidence="2">
    <location>
        <begin position="1"/>
        <end position="28"/>
    </location>
</feature>
<dbReference type="EMBL" id="PRLP01000047">
    <property type="protein sequence ID" value="PPC76590.1"/>
    <property type="molecule type" value="Genomic_DNA"/>
</dbReference>
<organism evidence="3 4">
    <name type="scientific">Proteobacteria bacterium 228</name>
    <dbReference type="NCBI Taxonomy" id="2083153"/>
    <lineage>
        <taxon>Bacteria</taxon>
        <taxon>Pseudomonadati</taxon>
        <taxon>Pseudomonadota</taxon>
    </lineage>
</organism>
<name>A0A2S5KPD0_9PROT</name>
<evidence type="ECO:0000313" key="4">
    <source>
        <dbReference type="Proteomes" id="UP000238196"/>
    </source>
</evidence>
<dbReference type="Pfam" id="PF13416">
    <property type="entry name" value="SBP_bac_8"/>
    <property type="match status" value="1"/>
</dbReference>
<dbReference type="PANTHER" id="PTHR30006:SF2">
    <property type="entry name" value="ABC TRANSPORTER SUBSTRATE-BINDING PROTEIN"/>
    <property type="match status" value="1"/>
</dbReference>
<comment type="caution">
    <text evidence="3">The sequence shown here is derived from an EMBL/GenBank/DDBJ whole genome shotgun (WGS) entry which is preliminary data.</text>
</comment>
<accession>A0A2S5KPD0</accession>
<dbReference type="AlphaFoldDB" id="A0A2S5KPD0"/>
<keyword evidence="1 2" id="KW-0732">Signal</keyword>
<dbReference type="GO" id="GO:0030976">
    <property type="term" value="F:thiamine pyrophosphate binding"/>
    <property type="evidence" value="ECO:0007669"/>
    <property type="project" value="TreeGrafter"/>
</dbReference>
<evidence type="ECO:0000256" key="2">
    <source>
        <dbReference type="SAM" id="SignalP"/>
    </source>
</evidence>
<dbReference type="OrthoDB" id="305758at2"/>
<dbReference type="InterPro" id="IPR006059">
    <property type="entry name" value="SBP"/>
</dbReference>
<evidence type="ECO:0000256" key="1">
    <source>
        <dbReference type="ARBA" id="ARBA00022729"/>
    </source>
</evidence>
<dbReference type="GO" id="GO:0030288">
    <property type="term" value="C:outer membrane-bounded periplasmic space"/>
    <property type="evidence" value="ECO:0007669"/>
    <property type="project" value="TreeGrafter"/>
</dbReference>
<dbReference type="Proteomes" id="UP000238196">
    <property type="component" value="Unassembled WGS sequence"/>
</dbReference>
<dbReference type="SUPFAM" id="SSF53850">
    <property type="entry name" value="Periplasmic binding protein-like II"/>
    <property type="match status" value="1"/>
</dbReference>
<dbReference type="Gene3D" id="3.40.190.10">
    <property type="entry name" value="Periplasmic binding protein-like II"/>
    <property type="match status" value="2"/>
</dbReference>
<feature type="chain" id="PRO_5015641798" evidence="2">
    <location>
        <begin position="29"/>
        <end position="352"/>
    </location>
</feature>
<dbReference type="CDD" id="cd13589">
    <property type="entry name" value="PBP2_polyamine_RpCGA009"/>
    <property type="match status" value="1"/>
</dbReference>
<dbReference type="PANTHER" id="PTHR30006">
    <property type="entry name" value="THIAMINE-BINDING PERIPLASMIC PROTEIN-RELATED"/>
    <property type="match status" value="1"/>
</dbReference>
<reference evidence="3 4" key="1">
    <citation type="submission" date="2018-02" db="EMBL/GenBank/DDBJ databases">
        <title>novel marine gammaproteobacteria from coastal saline agro ecosystem.</title>
        <authorList>
            <person name="Krishnan R."/>
            <person name="Ramesh Kumar N."/>
        </authorList>
    </citation>
    <scope>NUCLEOTIDE SEQUENCE [LARGE SCALE GENOMIC DNA]</scope>
    <source>
        <strain evidence="3 4">228</strain>
    </source>
</reference>
<gene>
    <name evidence="3" type="ORF">C4K68_14555</name>
</gene>